<evidence type="ECO:0000256" key="3">
    <source>
        <dbReference type="ARBA" id="ARBA00022603"/>
    </source>
</evidence>
<evidence type="ECO:0000256" key="4">
    <source>
        <dbReference type="ARBA" id="ARBA00022679"/>
    </source>
</evidence>
<geneLocation type="plasmid" evidence="10">
    <name>ptpro7</name>
</geneLocation>
<dbReference type="SUPFAM" id="SSF53335">
    <property type="entry name" value="S-adenosyl-L-methionine-dependent methyltransferases"/>
    <property type="match status" value="1"/>
</dbReference>
<dbReference type="GO" id="GO:0003676">
    <property type="term" value="F:nucleic acid binding"/>
    <property type="evidence" value="ECO:0007669"/>
    <property type="project" value="InterPro"/>
</dbReference>
<dbReference type="EC" id="2.1.1.72" evidence="2"/>
<evidence type="ECO:0000256" key="6">
    <source>
        <dbReference type="ARBA" id="ARBA00047942"/>
    </source>
</evidence>
<dbReference type="Pfam" id="PF07669">
    <property type="entry name" value="Eco57I"/>
    <property type="match status" value="1"/>
</dbReference>
<dbReference type="EMBL" id="CP014803">
    <property type="protein sequence ID" value="APX26393.1"/>
    <property type="molecule type" value="Genomic_DNA"/>
</dbReference>
<evidence type="ECO:0000259" key="8">
    <source>
        <dbReference type="Pfam" id="PF22837"/>
    </source>
</evidence>
<dbReference type="GO" id="GO:0009007">
    <property type="term" value="F:site-specific DNA-methyltransferase (adenine-specific) activity"/>
    <property type="evidence" value="ECO:0007669"/>
    <property type="project" value="UniProtKB-EC"/>
</dbReference>
<comment type="similarity">
    <text evidence="1">Belongs to the N(4)/N(6)-methyltransferase family.</text>
</comment>
<dbReference type="GO" id="GO:0006304">
    <property type="term" value="P:DNA modification"/>
    <property type="evidence" value="ECO:0007669"/>
    <property type="project" value="InterPro"/>
</dbReference>
<dbReference type="RefSeq" id="WP_083698015.1">
    <property type="nucleotide sequence ID" value="NZ_BMEW01000036.1"/>
</dbReference>
<dbReference type="KEGG" id="tpro:Ga0080559_TMP5056"/>
<dbReference type="InterPro" id="IPR002052">
    <property type="entry name" value="DNA_methylase_N6_adenine_CS"/>
</dbReference>
<organism evidence="9 10">
    <name type="scientific">Salipiger profundus</name>
    <dbReference type="NCBI Taxonomy" id="1229727"/>
    <lineage>
        <taxon>Bacteria</taxon>
        <taxon>Pseudomonadati</taxon>
        <taxon>Pseudomonadota</taxon>
        <taxon>Alphaproteobacteria</taxon>
        <taxon>Rhodobacterales</taxon>
        <taxon>Roseobacteraceae</taxon>
        <taxon>Salipiger</taxon>
    </lineage>
</organism>
<dbReference type="PRINTS" id="PR00507">
    <property type="entry name" value="N12N6MTFRASE"/>
</dbReference>
<dbReference type="Pfam" id="PF22837">
    <property type="entry name" value="M_Eco57I_C"/>
    <property type="match status" value="1"/>
</dbReference>
<dbReference type="CDD" id="cd02440">
    <property type="entry name" value="AdoMet_MTases"/>
    <property type="match status" value="1"/>
</dbReference>
<proteinExistence type="inferred from homology"/>
<reference evidence="9 10" key="1">
    <citation type="submission" date="2016-03" db="EMBL/GenBank/DDBJ databases">
        <title>Deep-sea bacteria in the southern Pacific.</title>
        <authorList>
            <person name="Tang K."/>
        </authorList>
    </citation>
    <scope>NUCLEOTIDE SEQUENCE [LARGE SCALE GENOMIC DNA]</scope>
    <source>
        <strain evidence="9 10">JLT2016</strain>
        <plasmid evidence="10">Plasmid ptpro7</plasmid>
    </source>
</reference>
<comment type="catalytic activity">
    <reaction evidence="6">
        <text>a 2'-deoxyadenosine in DNA + S-adenosyl-L-methionine = an N(6)-methyl-2'-deoxyadenosine in DNA + S-adenosyl-L-homocysteine + H(+)</text>
        <dbReference type="Rhea" id="RHEA:15197"/>
        <dbReference type="Rhea" id="RHEA-COMP:12418"/>
        <dbReference type="Rhea" id="RHEA-COMP:12419"/>
        <dbReference type="ChEBI" id="CHEBI:15378"/>
        <dbReference type="ChEBI" id="CHEBI:57856"/>
        <dbReference type="ChEBI" id="CHEBI:59789"/>
        <dbReference type="ChEBI" id="CHEBI:90615"/>
        <dbReference type="ChEBI" id="CHEBI:90616"/>
        <dbReference type="EC" id="2.1.1.72"/>
    </reaction>
</comment>
<dbReference type="Gene3D" id="3.40.50.150">
    <property type="entry name" value="Vaccinia Virus protein VP39"/>
    <property type="match status" value="1"/>
</dbReference>
<keyword evidence="10" id="KW-1185">Reference proteome</keyword>
<feature type="domain" description="Type II methyltransferase M.Eco57I C-terminal" evidence="8">
    <location>
        <begin position="261"/>
        <end position="488"/>
    </location>
</feature>
<dbReference type="InterPro" id="IPR050953">
    <property type="entry name" value="N4_N6_ade-DNA_methylase"/>
</dbReference>
<dbReference type="AlphaFoldDB" id="A0A1U7DE47"/>
<evidence type="ECO:0000259" key="7">
    <source>
        <dbReference type="Pfam" id="PF07669"/>
    </source>
</evidence>
<evidence type="ECO:0000256" key="1">
    <source>
        <dbReference type="ARBA" id="ARBA00006594"/>
    </source>
</evidence>
<evidence type="ECO:0000313" key="10">
    <source>
        <dbReference type="Proteomes" id="UP000186559"/>
    </source>
</evidence>
<sequence>MKDSNSVPLHSRSSYDQRGNGVVYTPVAVTEVVVSQALAKLDYANASNVLEPSCGDGSFVGTLASKTSLNIYALDKNEAAIHQCRSAFDGVQFHCGDFFEDLPGDWPNHFDLIVGNPPYVSWHRCSSNTRSLLDRIGSQFDFDNKELRNTWAGFVVKATMMLSPKGVLAFVIPYEFLNVSYGKYLREWMERYFSSIDIFIPNEKAFKSIDQDAVTIVASKGEGSCETVLHRVASLDTNSIQSSCKLSPGIAKSRPLEMKGFLLDGDVLNLIHKIDQRCKRISDYCENAAGTVTAANDYFILSKAELKSRKLTRWGRPIIKKSAFLGDTVNFTARDFDAIEASGKACRVLDFSKLRSDRLPKAVQKYVELGEELGVNQRYKCRHRQDWFKVPIVQDNEGLFFKRSHIVPRLCVNSCGVLATDSAYHLRMNSSTKIQDLCGSFYNSLTLLFAEIEGRFYGGGVLELTPNEFRRLPLSMSDFSEPEFAEFESRFTLSDGGSKAIEFSNIGLMRNLRLSTAELQVIEDARQTLQRHRLRHGGITQK</sequence>
<dbReference type="InterPro" id="IPR029063">
    <property type="entry name" value="SAM-dependent_MTases_sf"/>
</dbReference>
<keyword evidence="9" id="KW-0614">Plasmid</keyword>
<dbReference type="InterPro" id="IPR054520">
    <property type="entry name" value="M_Eco57I_C"/>
</dbReference>
<accession>A0A1U7DE47</accession>
<dbReference type="PROSITE" id="PS00092">
    <property type="entry name" value="N6_MTASE"/>
    <property type="match status" value="1"/>
</dbReference>
<dbReference type="PANTHER" id="PTHR33841:SF5">
    <property type="entry name" value="DNA METHYLASE (MODIFICATION METHYLASE) (METHYLTRANSFERASE)-RELATED"/>
    <property type="match status" value="1"/>
</dbReference>
<dbReference type="InterPro" id="IPR011639">
    <property type="entry name" value="MethylTrfase_TaqI-like_dom"/>
</dbReference>
<dbReference type="REBASE" id="188418">
    <property type="entry name" value="M.TprJLTORF5056P"/>
</dbReference>
<name>A0A1U7DE47_9RHOB</name>
<keyword evidence="5" id="KW-0949">S-adenosyl-L-methionine</keyword>
<feature type="domain" description="Type II methyltransferase M.TaqI-like" evidence="7">
    <location>
        <begin position="92"/>
        <end position="193"/>
    </location>
</feature>
<evidence type="ECO:0000313" key="9">
    <source>
        <dbReference type="EMBL" id="APX26393.1"/>
    </source>
</evidence>
<dbReference type="GO" id="GO:0032259">
    <property type="term" value="P:methylation"/>
    <property type="evidence" value="ECO:0007669"/>
    <property type="project" value="UniProtKB-KW"/>
</dbReference>
<dbReference type="PANTHER" id="PTHR33841">
    <property type="entry name" value="DNA METHYLTRANSFERASE YEEA-RELATED"/>
    <property type="match status" value="1"/>
</dbReference>
<evidence type="ECO:0000256" key="2">
    <source>
        <dbReference type="ARBA" id="ARBA00011900"/>
    </source>
</evidence>
<evidence type="ECO:0000256" key="5">
    <source>
        <dbReference type="ARBA" id="ARBA00022691"/>
    </source>
</evidence>
<keyword evidence="3 9" id="KW-0489">Methyltransferase</keyword>
<dbReference type="Proteomes" id="UP000186559">
    <property type="component" value="Plasmid pTPRO7"/>
</dbReference>
<protein>
    <recommendedName>
        <fullName evidence="2">site-specific DNA-methyltransferase (adenine-specific)</fullName>
        <ecNumber evidence="2">2.1.1.72</ecNumber>
    </recommendedName>
</protein>
<gene>
    <name evidence="9" type="ORF">Ga0080559_TMP5056</name>
</gene>
<keyword evidence="4 9" id="KW-0808">Transferase</keyword>